<organism evidence="1 2">
    <name type="scientific">Flavobacterium suzhouense</name>
    <dbReference type="NCBI Taxonomy" id="1529638"/>
    <lineage>
        <taxon>Bacteria</taxon>
        <taxon>Pseudomonadati</taxon>
        <taxon>Bacteroidota</taxon>
        <taxon>Flavobacteriia</taxon>
        <taxon>Flavobacteriales</taxon>
        <taxon>Flavobacteriaceae</taxon>
        <taxon>Flavobacterium</taxon>
    </lineage>
</organism>
<dbReference type="SUPFAM" id="SSF141694">
    <property type="entry name" value="AF2212/PG0164-like"/>
    <property type="match status" value="1"/>
</dbReference>
<evidence type="ECO:0000313" key="1">
    <source>
        <dbReference type="EMBL" id="MFD2603725.1"/>
    </source>
</evidence>
<name>A0ABW5NY06_9FLAO</name>
<dbReference type="RefSeq" id="WP_379822656.1">
    <property type="nucleotide sequence ID" value="NZ_JBHUMD010000030.1"/>
</dbReference>
<dbReference type="InterPro" id="IPR015018">
    <property type="entry name" value="DUF1905"/>
</dbReference>
<dbReference type="InterPro" id="IPR037079">
    <property type="entry name" value="AF2212/PG0164-like_sf"/>
</dbReference>
<gene>
    <name evidence="1" type="ORF">ACFSR3_16800</name>
</gene>
<protein>
    <submittedName>
        <fullName evidence="1">YdeI/OmpD-associated family protein</fullName>
    </submittedName>
</protein>
<dbReference type="Proteomes" id="UP001597480">
    <property type="component" value="Unassembled WGS sequence"/>
</dbReference>
<evidence type="ECO:0000313" key="2">
    <source>
        <dbReference type="Proteomes" id="UP001597480"/>
    </source>
</evidence>
<reference evidence="2" key="1">
    <citation type="journal article" date="2019" name="Int. J. Syst. Evol. Microbiol.">
        <title>The Global Catalogue of Microorganisms (GCM) 10K type strain sequencing project: providing services to taxonomists for standard genome sequencing and annotation.</title>
        <authorList>
            <consortium name="The Broad Institute Genomics Platform"/>
            <consortium name="The Broad Institute Genome Sequencing Center for Infectious Disease"/>
            <person name="Wu L."/>
            <person name="Ma J."/>
        </authorList>
    </citation>
    <scope>NUCLEOTIDE SEQUENCE [LARGE SCALE GENOMIC DNA]</scope>
    <source>
        <strain evidence="2">KCTC 42107</strain>
    </source>
</reference>
<keyword evidence="2" id="KW-1185">Reference proteome</keyword>
<dbReference type="EMBL" id="JBHUMD010000030">
    <property type="protein sequence ID" value="MFD2603725.1"/>
    <property type="molecule type" value="Genomic_DNA"/>
</dbReference>
<dbReference type="Pfam" id="PF13376">
    <property type="entry name" value="OmdA"/>
    <property type="match status" value="1"/>
</dbReference>
<dbReference type="Pfam" id="PF08922">
    <property type="entry name" value="DUF1905"/>
    <property type="match status" value="1"/>
</dbReference>
<comment type="caution">
    <text evidence="1">The sequence shown here is derived from an EMBL/GenBank/DDBJ whole genome shotgun (WGS) entry which is preliminary data.</text>
</comment>
<accession>A0ABW5NY06</accession>
<sequence>MDELLTDKEYQLERFPGKGGWTYVLLPEIPKDPEAAFGVVKVKGTIDDYEFSDVSLMSFQGVLMMAVKAEIRKAIGKEEGDTVHITLYRDTGVFQIPEDFKQRLMEESVFEIFKGYRKWEQRMCIKWIFSAKREETVKERIVKTIFKLKRRERII</sequence>
<dbReference type="Gene3D" id="2.40.30.100">
    <property type="entry name" value="AF2212/PG0164-like"/>
    <property type="match status" value="1"/>
</dbReference>
<proteinExistence type="predicted"/>